<evidence type="ECO:0000313" key="11">
    <source>
        <dbReference type="Proteomes" id="UP001301769"/>
    </source>
</evidence>
<evidence type="ECO:0000256" key="3">
    <source>
        <dbReference type="ARBA" id="ARBA00022816"/>
    </source>
</evidence>
<dbReference type="GO" id="GO:0006406">
    <property type="term" value="P:mRNA export from nucleus"/>
    <property type="evidence" value="ECO:0007669"/>
    <property type="project" value="TreeGrafter"/>
</dbReference>
<organism evidence="10 11">
    <name type="scientific">Rhypophila decipiens</name>
    <dbReference type="NCBI Taxonomy" id="261697"/>
    <lineage>
        <taxon>Eukaryota</taxon>
        <taxon>Fungi</taxon>
        <taxon>Dikarya</taxon>
        <taxon>Ascomycota</taxon>
        <taxon>Pezizomycotina</taxon>
        <taxon>Sordariomycetes</taxon>
        <taxon>Sordariomycetidae</taxon>
        <taxon>Sordariales</taxon>
        <taxon>Naviculisporaceae</taxon>
        <taxon>Rhypophila</taxon>
    </lineage>
</organism>
<dbReference type="GO" id="GO:0000056">
    <property type="term" value="P:ribosomal small subunit export from nucleus"/>
    <property type="evidence" value="ECO:0007669"/>
    <property type="project" value="InterPro"/>
</dbReference>
<evidence type="ECO:0000256" key="6">
    <source>
        <dbReference type="ARBA" id="ARBA00023132"/>
    </source>
</evidence>
<dbReference type="InterPro" id="IPR036322">
    <property type="entry name" value="WD40_repeat_dom_sf"/>
</dbReference>
<keyword evidence="2" id="KW-0813">Transport</keyword>
<dbReference type="PANTHER" id="PTHR13257:SF0">
    <property type="entry name" value="NUCLEAR PORE COMPLEX PROTEIN NUP88"/>
    <property type="match status" value="1"/>
</dbReference>
<reference evidence="10" key="2">
    <citation type="submission" date="2023-05" db="EMBL/GenBank/DDBJ databases">
        <authorList>
            <consortium name="Lawrence Berkeley National Laboratory"/>
            <person name="Steindorff A."/>
            <person name="Hensen N."/>
            <person name="Bonometti L."/>
            <person name="Westerberg I."/>
            <person name="Brannstrom I.O."/>
            <person name="Guillou S."/>
            <person name="Cros-Aarteil S."/>
            <person name="Calhoun S."/>
            <person name="Haridas S."/>
            <person name="Kuo A."/>
            <person name="Mondo S."/>
            <person name="Pangilinan J."/>
            <person name="Riley R."/>
            <person name="Labutti K."/>
            <person name="Andreopoulos B."/>
            <person name="Lipzen A."/>
            <person name="Chen C."/>
            <person name="Yanf M."/>
            <person name="Daum C."/>
            <person name="Ng V."/>
            <person name="Clum A."/>
            <person name="Ohm R."/>
            <person name="Martin F."/>
            <person name="Silar P."/>
            <person name="Natvig D."/>
            <person name="Lalanne C."/>
            <person name="Gautier V."/>
            <person name="Ament-Velasquez S.L."/>
            <person name="Kruys A."/>
            <person name="Hutchinson M.I."/>
            <person name="Powell A.J."/>
            <person name="Barry K."/>
            <person name="Miller A.N."/>
            <person name="Grigoriev I.V."/>
            <person name="Debuchy R."/>
            <person name="Gladieux P."/>
            <person name="Thoren M.H."/>
            <person name="Johannesson H."/>
        </authorList>
    </citation>
    <scope>NUCLEOTIDE SEQUENCE</scope>
    <source>
        <strain evidence="10">PSN293</strain>
    </source>
</reference>
<dbReference type="GO" id="GO:0005643">
    <property type="term" value="C:nuclear pore"/>
    <property type="evidence" value="ECO:0007669"/>
    <property type="project" value="UniProtKB-SubCell"/>
</dbReference>
<dbReference type="Proteomes" id="UP001301769">
    <property type="component" value="Unassembled WGS sequence"/>
</dbReference>
<comment type="subcellular location">
    <subcellularLocation>
        <location evidence="1">Nucleus</location>
        <location evidence="1">Nuclear pore complex</location>
    </subcellularLocation>
</comment>
<evidence type="ECO:0008006" key="12">
    <source>
        <dbReference type="Google" id="ProtNLM"/>
    </source>
</evidence>
<keyword evidence="4" id="KW-0653">Protein transport</keyword>
<feature type="region of interest" description="Disordered" evidence="9">
    <location>
        <begin position="78"/>
        <end position="114"/>
    </location>
</feature>
<comment type="caution">
    <text evidence="10">The sequence shown here is derived from an EMBL/GenBank/DDBJ whole genome shotgun (WGS) entry which is preliminary data.</text>
</comment>
<evidence type="ECO:0000256" key="4">
    <source>
        <dbReference type="ARBA" id="ARBA00022927"/>
    </source>
</evidence>
<accession>A0AAN6Y4C8</accession>
<dbReference type="GO" id="GO:0000055">
    <property type="term" value="P:ribosomal large subunit export from nucleus"/>
    <property type="evidence" value="ECO:0007669"/>
    <property type="project" value="InterPro"/>
</dbReference>
<dbReference type="GO" id="GO:0017056">
    <property type="term" value="F:structural constituent of nuclear pore"/>
    <property type="evidence" value="ECO:0007669"/>
    <property type="project" value="InterPro"/>
</dbReference>
<evidence type="ECO:0000256" key="5">
    <source>
        <dbReference type="ARBA" id="ARBA00023010"/>
    </source>
</evidence>
<keyword evidence="8" id="KW-0175">Coiled coil</keyword>
<dbReference type="EMBL" id="MU858128">
    <property type="protein sequence ID" value="KAK4212419.1"/>
    <property type="molecule type" value="Genomic_DNA"/>
</dbReference>
<protein>
    <recommendedName>
        <fullName evidence="12">Nucleoporin NUP82</fullName>
    </recommendedName>
</protein>
<dbReference type="InterPro" id="IPR037700">
    <property type="entry name" value="NUP88/NUP82"/>
</dbReference>
<evidence type="ECO:0000256" key="2">
    <source>
        <dbReference type="ARBA" id="ARBA00022448"/>
    </source>
</evidence>
<sequence>MPRIKSYAPGWLNQPSPGHKLFEAPVDDSKLPAALAYAKQSKPGLRRTIARRGTEIFVAAGKQIRWGDLAQLKEGWESRRAGSAPRSRRQESEASFEIYDEEAGRNGQAGSASVGGYRTLKTPVADDIRQLVMSPNQDYLAVLTSHTVHICLLPDSSHLHSRDSTPFKSKFFTLGPTTHVTTRSPVVSAIWHPLGVSGTCIVTVTEDAVVRVFELSPTDHWSFDSPTLSIDLKKLADGTSLDQDFGASTSTTNKAFSPDMFDMEVAAACMPDRGSGGWSSMTLWLAMVGGDVYALCPLLPQRWSPPPTLIPSLSISVVQNIAAIEDDPEVSPGAKILAQQQFEWISELDNQEPKVVENPFDEGSSDVYTRPSRPGTVPRLQGPFQLDLNPDDEQDDEVELKDIHVIGQRINTTDLMMGEEDEVDLGEMDQEGLSLSVVCLLSTTGQVKICLDMEGVQAQWLPPRDRIKARRLALSAPTASLLTFQTFDTVKPGELTADSWPMFSEDITSRYAFYVTHSAGITHVSLAPWVFRLERELESESAAGAEFRIELLVKGQGCERDRIYTQQPGQNALVAATAFRDPDLGHFVLSATNNDPIALFFDTPEALLTPAAAESPEVLVGPDEPREPQPIWDPRPLFHPSDRLGKSSSIPAWYEHVKTGRRRPILQQEIRLSVASLELFTEGHQIVSSEVFELNNAVAELFRKCEALHSELRLQVIKANTVKRMVDEVTGADEDEDDPISYDMMVKSRLDQAQRKQEQLNKRMESLKRRMGRATSRGLSDKEKAWIEEVQTMERNLLGPYAEAGAEEVLPATPGGAAKGTKEVWKRVEEIKKLKESLLAQAEQLQRRTGGESGSNTGAASPSTPNLKIPADIRRAKVAQVMNLLDRETALVDAVKSRLERLTFG</sequence>
<proteinExistence type="predicted"/>
<dbReference type="PANTHER" id="PTHR13257">
    <property type="entry name" value="NUCLEOPORIN NUP84-RELATED"/>
    <property type="match status" value="1"/>
</dbReference>
<dbReference type="SUPFAM" id="SSF50978">
    <property type="entry name" value="WD40 repeat-like"/>
    <property type="match status" value="1"/>
</dbReference>
<evidence type="ECO:0000313" key="10">
    <source>
        <dbReference type="EMBL" id="KAK4212419.1"/>
    </source>
</evidence>
<keyword evidence="7" id="KW-0539">Nucleus</keyword>
<keyword evidence="6" id="KW-0906">Nuclear pore complex</keyword>
<keyword evidence="11" id="KW-1185">Reference proteome</keyword>
<evidence type="ECO:0000256" key="7">
    <source>
        <dbReference type="ARBA" id="ARBA00023242"/>
    </source>
</evidence>
<reference evidence="10" key="1">
    <citation type="journal article" date="2023" name="Mol. Phylogenet. Evol.">
        <title>Genome-scale phylogeny and comparative genomics of the fungal order Sordariales.</title>
        <authorList>
            <person name="Hensen N."/>
            <person name="Bonometti L."/>
            <person name="Westerberg I."/>
            <person name="Brannstrom I.O."/>
            <person name="Guillou S."/>
            <person name="Cros-Aarteil S."/>
            <person name="Calhoun S."/>
            <person name="Haridas S."/>
            <person name="Kuo A."/>
            <person name="Mondo S."/>
            <person name="Pangilinan J."/>
            <person name="Riley R."/>
            <person name="LaButti K."/>
            <person name="Andreopoulos B."/>
            <person name="Lipzen A."/>
            <person name="Chen C."/>
            <person name="Yan M."/>
            <person name="Daum C."/>
            <person name="Ng V."/>
            <person name="Clum A."/>
            <person name="Steindorff A."/>
            <person name="Ohm R.A."/>
            <person name="Martin F."/>
            <person name="Silar P."/>
            <person name="Natvig D.O."/>
            <person name="Lalanne C."/>
            <person name="Gautier V."/>
            <person name="Ament-Velasquez S.L."/>
            <person name="Kruys A."/>
            <person name="Hutchinson M.I."/>
            <person name="Powell A.J."/>
            <person name="Barry K."/>
            <person name="Miller A.N."/>
            <person name="Grigoriev I.V."/>
            <person name="Debuchy R."/>
            <person name="Gladieux P."/>
            <person name="Hiltunen Thoren M."/>
            <person name="Johannesson H."/>
        </authorList>
    </citation>
    <scope>NUCLEOTIDE SEQUENCE</scope>
    <source>
        <strain evidence="10">PSN293</strain>
    </source>
</reference>
<keyword evidence="3" id="KW-0509">mRNA transport</keyword>
<feature type="region of interest" description="Disordered" evidence="9">
    <location>
        <begin position="844"/>
        <end position="869"/>
    </location>
</feature>
<name>A0AAN6Y4C8_9PEZI</name>
<evidence type="ECO:0000256" key="9">
    <source>
        <dbReference type="SAM" id="MobiDB-lite"/>
    </source>
</evidence>
<feature type="compositionally biased region" description="Polar residues" evidence="9">
    <location>
        <begin position="854"/>
        <end position="866"/>
    </location>
</feature>
<gene>
    <name evidence="10" type="ORF">QBC37DRAFT_473837</name>
</gene>
<evidence type="ECO:0000256" key="8">
    <source>
        <dbReference type="SAM" id="Coils"/>
    </source>
</evidence>
<feature type="coiled-coil region" evidence="8">
    <location>
        <begin position="750"/>
        <end position="777"/>
    </location>
</feature>
<dbReference type="GO" id="GO:0006606">
    <property type="term" value="P:protein import into nucleus"/>
    <property type="evidence" value="ECO:0007669"/>
    <property type="project" value="TreeGrafter"/>
</dbReference>
<evidence type="ECO:0000256" key="1">
    <source>
        <dbReference type="ARBA" id="ARBA00004567"/>
    </source>
</evidence>
<keyword evidence="5" id="KW-0811">Translocation</keyword>
<feature type="region of interest" description="Disordered" evidence="9">
    <location>
        <begin position="360"/>
        <end position="379"/>
    </location>
</feature>
<dbReference type="AlphaFoldDB" id="A0AAN6Y4C8"/>